<accession>A0A1F7W5M6</accession>
<organism evidence="1 2">
    <name type="scientific">Candidatus Uhrbacteria bacterium RIFOXYB2_FULL_57_15</name>
    <dbReference type="NCBI Taxonomy" id="1802422"/>
    <lineage>
        <taxon>Bacteria</taxon>
        <taxon>Candidatus Uhriibacteriota</taxon>
    </lineage>
</organism>
<dbReference type="EMBL" id="MGFE01000025">
    <property type="protein sequence ID" value="OGL98050.1"/>
    <property type="molecule type" value="Genomic_DNA"/>
</dbReference>
<evidence type="ECO:0000313" key="2">
    <source>
        <dbReference type="Proteomes" id="UP000176501"/>
    </source>
</evidence>
<dbReference type="Proteomes" id="UP000176501">
    <property type="component" value="Unassembled WGS sequence"/>
</dbReference>
<comment type="caution">
    <text evidence="1">The sequence shown here is derived from an EMBL/GenBank/DDBJ whole genome shotgun (WGS) entry which is preliminary data.</text>
</comment>
<sequence length="226" mass="24579">MLSLISDEPARMGFNPEAPRLSVRICWADAQPVIVSPPCSARAIAWVLHEIEEVSWAGIGREDVVEVYLQYPSGVPDVLVNGEPDNDAAAEIMCSFGPVFGNLMQAMAKSVLFLPSAVEFENAVANAHAESLRAALLRGDARLIRANAHRVVPVCRSCGCLFDHEEHEGTEDEKVIGIDARTNCGDPFAPFVAKVFWLAGATVLCRVADANLRRLLQDLMPTLVEL</sequence>
<reference evidence="1 2" key="1">
    <citation type="journal article" date="2016" name="Nat. Commun.">
        <title>Thousands of microbial genomes shed light on interconnected biogeochemical processes in an aquifer system.</title>
        <authorList>
            <person name="Anantharaman K."/>
            <person name="Brown C.T."/>
            <person name="Hug L.A."/>
            <person name="Sharon I."/>
            <person name="Castelle C.J."/>
            <person name="Probst A.J."/>
            <person name="Thomas B.C."/>
            <person name="Singh A."/>
            <person name="Wilkins M.J."/>
            <person name="Karaoz U."/>
            <person name="Brodie E.L."/>
            <person name="Williams K.H."/>
            <person name="Hubbard S.S."/>
            <person name="Banfield J.F."/>
        </authorList>
    </citation>
    <scope>NUCLEOTIDE SEQUENCE [LARGE SCALE GENOMIC DNA]</scope>
</reference>
<name>A0A1F7W5M6_9BACT</name>
<gene>
    <name evidence="1" type="ORF">A2304_00890</name>
</gene>
<protein>
    <submittedName>
        <fullName evidence="1">Uncharacterized protein</fullName>
    </submittedName>
</protein>
<proteinExistence type="predicted"/>
<dbReference type="AlphaFoldDB" id="A0A1F7W5M6"/>
<evidence type="ECO:0000313" key="1">
    <source>
        <dbReference type="EMBL" id="OGL98050.1"/>
    </source>
</evidence>